<evidence type="ECO:0000259" key="8">
    <source>
        <dbReference type="PROSITE" id="PS51319"/>
    </source>
</evidence>
<comment type="caution">
    <text evidence="9">The sequence shown here is derived from an EMBL/GenBank/DDBJ whole genome shotgun (WGS) entry which is preliminary data.</text>
</comment>
<dbReference type="GeneID" id="81396239"/>
<feature type="region of interest" description="Disordered" evidence="7">
    <location>
        <begin position="1"/>
        <end position="173"/>
    </location>
</feature>
<keyword evidence="2" id="KW-0804">Transcription</keyword>
<dbReference type="OrthoDB" id="21124at2759"/>
<evidence type="ECO:0000256" key="5">
    <source>
        <dbReference type="ARBA" id="ARBA00037992"/>
    </source>
</evidence>
<dbReference type="Proteomes" id="UP001141434">
    <property type="component" value="Unassembled WGS sequence"/>
</dbReference>
<dbReference type="AlphaFoldDB" id="A0A9W9F140"/>
<gene>
    <name evidence="9" type="ORF">NUU61_006542</name>
</gene>
<keyword evidence="3 6" id="KW-0539">Nucleus</keyword>
<evidence type="ECO:0000313" key="9">
    <source>
        <dbReference type="EMBL" id="KAJ5091672.1"/>
    </source>
</evidence>
<sequence length="443" mass="50531">MSVSPEPQARSPAASPDRDVPEKVATPIAGDDDDSEKPTDPVADEGPAEVAEVEPEEQPEDDDDDAKLSDDESILSEVDEAQFENFDPENVDVEDRPQLAIDEENLKLIGRHKRKRTEDGEEGRSHRKKEGRREKKGRRARDEEEGEEGSSRRKDRKKRAEEPDTDEETMDPETRMCCDHQNCWARTDEMDKQVAAGLWIDLESMADAEIEDMRKRMTHAAQMDAINRQEGKPAMHKLKLLPEVVMLLNRNQYINSLVDPEINLLEAVRFFLEPLDDGSMPAYNIQRDLLTAMTKLPINKDALIASGIGKVVVFYTKSKRTERRIKFLADKLLAEWTRPILQRSDDYSKRVYQQADFDPTYAVLPSFFTPAEVVAAEARAREMLPPRLANRARPDRTQVSYTVVPRQTAVQESRFARPLGASGEDRFRKMQARQNASQKASRR</sequence>
<name>A0A9W9F140_9EURO</name>
<evidence type="ECO:0000256" key="3">
    <source>
        <dbReference type="ARBA" id="ARBA00023242"/>
    </source>
</evidence>
<organism evidence="9 10">
    <name type="scientific">Penicillium alfredii</name>
    <dbReference type="NCBI Taxonomy" id="1506179"/>
    <lineage>
        <taxon>Eukaryota</taxon>
        <taxon>Fungi</taxon>
        <taxon>Dikarya</taxon>
        <taxon>Ascomycota</taxon>
        <taxon>Pezizomycotina</taxon>
        <taxon>Eurotiomycetes</taxon>
        <taxon>Eurotiomycetidae</taxon>
        <taxon>Eurotiales</taxon>
        <taxon>Aspergillaceae</taxon>
        <taxon>Penicillium</taxon>
    </lineage>
</organism>
<dbReference type="InterPro" id="IPR017923">
    <property type="entry name" value="TFIIS_N"/>
</dbReference>
<comment type="function">
    <text evidence="4">Transcription factor involved in RNA polymerase II transcription regulation. May function in both SPT15/TBP post-recruitment and recruitment steps of transcription.</text>
</comment>
<reference evidence="9" key="1">
    <citation type="submission" date="2022-11" db="EMBL/GenBank/DDBJ databases">
        <authorList>
            <person name="Petersen C."/>
        </authorList>
    </citation>
    <scope>NUCLEOTIDE SEQUENCE</scope>
    <source>
        <strain evidence="9">IBT 34128</strain>
    </source>
</reference>
<protein>
    <recommendedName>
        <fullName evidence="8">TFIIS N-terminal domain-containing protein</fullName>
    </recommendedName>
</protein>
<accession>A0A9W9F140</accession>
<reference evidence="9" key="2">
    <citation type="journal article" date="2023" name="IMA Fungus">
        <title>Comparative genomic study of the Penicillium genus elucidates a diverse pangenome and 15 lateral gene transfer events.</title>
        <authorList>
            <person name="Petersen C."/>
            <person name="Sorensen T."/>
            <person name="Nielsen M.R."/>
            <person name="Sondergaard T.E."/>
            <person name="Sorensen J.L."/>
            <person name="Fitzpatrick D.A."/>
            <person name="Frisvad J.C."/>
            <person name="Nielsen K.L."/>
        </authorList>
    </citation>
    <scope>NUCLEOTIDE SEQUENCE</scope>
    <source>
        <strain evidence="9">IBT 34128</strain>
    </source>
</reference>
<dbReference type="PANTHER" id="PTHR46010:SF1">
    <property type="entry name" value="PROTEIN IWS1 HOMOLOG"/>
    <property type="match status" value="1"/>
</dbReference>
<dbReference type="EMBL" id="JAPMSZ010000009">
    <property type="protein sequence ID" value="KAJ5091672.1"/>
    <property type="molecule type" value="Genomic_DNA"/>
</dbReference>
<dbReference type="GO" id="GO:0005634">
    <property type="term" value="C:nucleus"/>
    <property type="evidence" value="ECO:0007669"/>
    <property type="project" value="UniProtKB-SubCell"/>
</dbReference>
<dbReference type="FunFam" id="1.20.930.10:FF:000003">
    <property type="entry name" value="Putative Transcription factor IWS1"/>
    <property type="match status" value="1"/>
</dbReference>
<comment type="subcellular location">
    <subcellularLocation>
        <location evidence="6">Nucleus</location>
    </subcellularLocation>
</comment>
<dbReference type="RefSeq" id="XP_056509870.1">
    <property type="nucleotide sequence ID" value="XM_056657070.1"/>
</dbReference>
<dbReference type="Gene3D" id="1.20.930.10">
    <property type="entry name" value="Conserved domain common to transcription factors TFIIS, elongin A, CRSP70"/>
    <property type="match status" value="1"/>
</dbReference>
<evidence type="ECO:0000256" key="4">
    <source>
        <dbReference type="ARBA" id="ARBA00037349"/>
    </source>
</evidence>
<evidence type="ECO:0000256" key="6">
    <source>
        <dbReference type="PROSITE-ProRule" id="PRU00649"/>
    </source>
</evidence>
<dbReference type="Pfam" id="PF08711">
    <property type="entry name" value="Med26"/>
    <property type="match status" value="1"/>
</dbReference>
<evidence type="ECO:0000313" key="10">
    <source>
        <dbReference type="Proteomes" id="UP001141434"/>
    </source>
</evidence>
<keyword evidence="1" id="KW-0805">Transcription regulation</keyword>
<feature type="region of interest" description="Disordered" evidence="7">
    <location>
        <begin position="414"/>
        <end position="443"/>
    </location>
</feature>
<dbReference type="GO" id="GO:0016973">
    <property type="term" value="P:poly(A)+ mRNA export from nucleus"/>
    <property type="evidence" value="ECO:0007669"/>
    <property type="project" value="TreeGrafter"/>
</dbReference>
<comment type="similarity">
    <text evidence="5">Belongs to the IWS1 family.</text>
</comment>
<keyword evidence="10" id="KW-1185">Reference proteome</keyword>
<evidence type="ECO:0000256" key="1">
    <source>
        <dbReference type="ARBA" id="ARBA00023015"/>
    </source>
</evidence>
<evidence type="ECO:0000256" key="2">
    <source>
        <dbReference type="ARBA" id="ARBA00023163"/>
    </source>
</evidence>
<feature type="compositionally biased region" description="Acidic residues" evidence="7">
    <location>
        <begin position="42"/>
        <end position="92"/>
    </location>
</feature>
<feature type="compositionally biased region" description="Basic residues" evidence="7">
    <location>
        <begin position="125"/>
        <end position="139"/>
    </location>
</feature>
<feature type="domain" description="TFIIS N-terminal" evidence="8">
    <location>
        <begin position="266"/>
        <end position="343"/>
    </location>
</feature>
<evidence type="ECO:0000256" key="7">
    <source>
        <dbReference type="SAM" id="MobiDB-lite"/>
    </source>
</evidence>
<dbReference type="PROSITE" id="PS51319">
    <property type="entry name" value="TFIIS_N"/>
    <property type="match status" value="1"/>
</dbReference>
<feature type="compositionally biased region" description="Polar residues" evidence="7">
    <location>
        <begin position="432"/>
        <end position="443"/>
    </location>
</feature>
<dbReference type="InterPro" id="IPR051037">
    <property type="entry name" value="RNAPII_TF_IWS1"/>
</dbReference>
<proteinExistence type="inferred from homology"/>
<dbReference type="PANTHER" id="PTHR46010">
    <property type="entry name" value="PROTEIN IWS1 HOMOLOG"/>
    <property type="match status" value="1"/>
</dbReference>
<dbReference type="InterPro" id="IPR035441">
    <property type="entry name" value="TFIIS/LEDGF_dom_sf"/>
</dbReference>